<accession>A0A7Y0EDF7</accession>
<dbReference type="EMBL" id="JABBNI010000004">
    <property type="protein sequence ID" value="NMM61393.1"/>
    <property type="molecule type" value="Genomic_DNA"/>
</dbReference>
<sequence>MRKNKLKGFMLIELMLVITIISILLSYSFLSLSGLNTLKNDIEAETFGNVMVNFINTSREYCRSKRKGGHIYLNVDRECLTLNCGLEEVNRLPLPAKFTLSIGRTGKEIKIDNKGMTGDACTIIFKDRKGKRHYVTVCVGTAYVDFKEERGIYSY</sequence>
<gene>
    <name evidence="2" type="ORF">HBE96_01495</name>
</gene>
<keyword evidence="1" id="KW-0812">Transmembrane</keyword>
<proteinExistence type="predicted"/>
<evidence type="ECO:0000256" key="1">
    <source>
        <dbReference type="SAM" id="Phobius"/>
    </source>
</evidence>
<evidence type="ECO:0000313" key="3">
    <source>
        <dbReference type="Proteomes" id="UP000537131"/>
    </source>
</evidence>
<feature type="transmembrane region" description="Helical" evidence="1">
    <location>
        <begin position="12"/>
        <end position="30"/>
    </location>
</feature>
<comment type="caution">
    <text evidence="2">The sequence shown here is derived from an EMBL/GenBank/DDBJ whole genome shotgun (WGS) entry which is preliminary data.</text>
</comment>
<dbReference type="InterPro" id="IPR012902">
    <property type="entry name" value="N_methyl_site"/>
</dbReference>
<dbReference type="RefSeq" id="WP_169296002.1">
    <property type="nucleotide sequence ID" value="NZ_JABBNI010000004.1"/>
</dbReference>
<reference evidence="2 3" key="1">
    <citation type="submission" date="2020-06" db="EMBL/GenBank/DDBJ databases">
        <title>Complete Genome Sequence of Clostridium muelleri sp. nov. P21T, an Acid-Alcohol Producing Acetogen Isolated from Old Hay.</title>
        <authorList>
            <person name="Duncan K.E."/>
            <person name="Tanner R.S."/>
        </authorList>
    </citation>
    <scope>NUCLEOTIDE SEQUENCE [LARGE SCALE GENOMIC DNA]</scope>
    <source>
        <strain evidence="2 3">P21</strain>
    </source>
</reference>
<name>A0A7Y0EDF7_9CLOT</name>
<dbReference type="NCBIfam" id="TIGR02532">
    <property type="entry name" value="IV_pilin_GFxxxE"/>
    <property type="match status" value="1"/>
</dbReference>
<keyword evidence="1" id="KW-0472">Membrane</keyword>
<dbReference type="Proteomes" id="UP000537131">
    <property type="component" value="Unassembled WGS sequence"/>
</dbReference>
<evidence type="ECO:0000313" key="2">
    <source>
        <dbReference type="EMBL" id="NMM61393.1"/>
    </source>
</evidence>
<organism evidence="2 3">
    <name type="scientific">Clostridium muellerianum</name>
    <dbReference type="NCBI Taxonomy" id="2716538"/>
    <lineage>
        <taxon>Bacteria</taxon>
        <taxon>Bacillati</taxon>
        <taxon>Bacillota</taxon>
        <taxon>Clostridia</taxon>
        <taxon>Eubacteriales</taxon>
        <taxon>Clostridiaceae</taxon>
        <taxon>Clostridium</taxon>
    </lineage>
</organism>
<dbReference type="AlphaFoldDB" id="A0A7Y0EDF7"/>
<keyword evidence="1" id="KW-1133">Transmembrane helix</keyword>
<protein>
    <submittedName>
        <fullName evidence="2">Type II secretion system protein</fullName>
    </submittedName>
</protein>
<keyword evidence="3" id="KW-1185">Reference proteome</keyword>